<dbReference type="EMBL" id="WPIK01000003">
    <property type="protein sequence ID" value="MVN20753.1"/>
    <property type="molecule type" value="Genomic_DNA"/>
</dbReference>
<dbReference type="RefSeq" id="WP_157564517.1">
    <property type="nucleotide sequence ID" value="NZ_WPIK01000003.1"/>
</dbReference>
<dbReference type="Proteomes" id="UP000462014">
    <property type="component" value="Unassembled WGS sequence"/>
</dbReference>
<dbReference type="AlphaFoldDB" id="A0A7K1SU16"/>
<organism evidence="1 2">
    <name type="scientific">Mucilaginibacter arboris</name>
    <dbReference type="NCBI Taxonomy" id="2682090"/>
    <lineage>
        <taxon>Bacteria</taxon>
        <taxon>Pseudomonadati</taxon>
        <taxon>Bacteroidota</taxon>
        <taxon>Sphingobacteriia</taxon>
        <taxon>Sphingobacteriales</taxon>
        <taxon>Sphingobacteriaceae</taxon>
        <taxon>Mucilaginibacter</taxon>
    </lineage>
</organism>
<evidence type="ECO:0000313" key="2">
    <source>
        <dbReference type="Proteomes" id="UP000462014"/>
    </source>
</evidence>
<sequence length="86" mass="9587">MAELENNKTSKVKELALDAIITHGPDALVNGHIIAADNSAFSFYDVYRFKSADGTTIKSIQTFTIKQNITEEVTFSYDISFTLYTT</sequence>
<evidence type="ECO:0000313" key="1">
    <source>
        <dbReference type="EMBL" id="MVN20753.1"/>
    </source>
</evidence>
<dbReference type="Gene3D" id="3.10.450.50">
    <property type="match status" value="1"/>
</dbReference>
<proteinExistence type="predicted"/>
<comment type="caution">
    <text evidence="1">The sequence shown here is derived from an EMBL/GenBank/DDBJ whole genome shotgun (WGS) entry which is preliminary data.</text>
</comment>
<protein>
    <submittedName>
        <fullName evidence="1">Uncharacterized protein</fullName>
    </submittedName>
</protein>
<name>A0A7K1SU16_9SPHI</name>
<keyword evidence="2" id="KW-1185">Reference proteome</keyword>
<gene>
    <name evidence="1" type="ORF">GO621_04305</name>
</gene>
<accession>A0A7K1SU16</accession>
<reference evidence="1 2" key="1">
    <citation type="submission" date="2019-12" db="EMBL/GenBank/DDBJ databases">
        <title>Mucilaginibacter sp. HMF7410 genome sequencing and assembly.</title>
        <authorList>
            <person name="Kang H."/>
            <person name="Cha I."/>
            <person name="Kim H."/>
            <person name="Joh K."/>
        </authorList>
    </citation>
    <scope>NUCLEOTIDE SEQUENCE [LARGE SCALE GENOMIC DNA]</scope>
    <source>
        <strain evidence="1 2">HMF7410</strain>
    </source>
</reference>